<evidence type="ECO:0000259" key="8">
    <source>
        <dbReference type="Pfam" id="PF00675"/>
    </source>
</evidence>
<dbReference type="AlphaFoldDB" id="A0AAV5R6M0"/>
<evidence type="ECO:0000256" key="4">
    <source>
        <dbReference type="ARBA" id="ARBA00022801"/>
    </source>
</evidence>
<dbReference type="InterPro" id="IPR054734">
    <property type="entry name" value="PqqF-like_C_4"/>
</dbReference>
<dbReference type="InterPro" id="IPR032632">
    <property type="entry name" value="Peptidase_M16_M"/>
</dbReference>
<keyword evidence="4" id="KW-0378">Hydrolase</keyword>
<evidence type="ECO:0000313" key="13">
    <source>
        <dbReference type="Proteomes" id="UP001378960"/>
    </source>
</evidence>
<gene>
    <name evidence="12" type="ORF">DAPK24_034280</name>
</gene>
<dbReference type="EMBL" id="BTGB01000005">
    <property type="protein sequence ID" value="GMM46853.1"/>
    <property type="molecule type" value="Genomic_DNA"/>
</dbReference>
<keyword evidence="2" id="KW-0645">Protease</keyword>
<comment type="similarity">
    <text evidence="1 7">Belongs to the peptidase M16 family.</text>
</comment>
<evidence type="ECO:0000256" key="2">
    <source>
        <dbReference type="ARBA" id="ARBA00022670"/>
    </source>
</evidence>
<evidence type="ECO:0000256" key="1">
    <source>
        <dbReference type="ARBA" id="ARBA00007261"/>
    </source>
</evidence>
<protein>
    <submittedName>
        <fullName evidence="12">Metalloendopeptidase</fullName>
    </submittedName>
</protein>
<keyword evidence="3" id="KW-0479">Metal-binding</keyword>
<name>A0AAV5R6M0_PICKL</name>
<dbReference type="InterPro" id="IPR007863">
    <property type="entry name" value="Peptidase_M16_C"/>
</dbReference>
<dbReference type="Pfam" id="PF00675">
    <property type="entry name" value="Peptidase_M16"/>
    <property type="match status" value="1"/>
</dbReference>
<dbReference type="SUPFAM" id="SSF63411">
    <property type="entry name" value="LuxS/MPP-like metallohydrolase"/>
    <property type="match status" value="4"/>
</dbReference>
<dbReference type="GO" id="GO:0005739">
    <property type="term" value="C:mitochondrion"/>
    <property type="evidence" value="ECO:0007669"/>
    <property type="project" value="TreeGrafter"/>
</dbReference>
<evidence type="ECO:0000256" key="3">
    <source>
        <dbReference type="ARBA" id="ARBA00022723"/>
    </source>
</evidence>
<dbReference type="PANTHER" id="PTHR43690:SF18">
    <property type="entry name" value="INSULIN-DEGRADING ENZYME-RELATED"/>
    <property type="match status" value="1"/>
</dbReference>
<dbReference type="GO" id="GO:0004222">
    <property type="term" value="F:metalloendopeptidase activity"/>
    <property type="evidence" value="ECO:0007669"/>
    <property type="project" value="InterPro"/>
</dbReference>
<dbReference type="InterPro" id="IPR011765">
    <property type="entry name" value="Pept_M16_N"/>
</dbReference>
<proteinExistence type="inferred from homology"/>
<keyword evidence="13" id="KW-1185">Reference proteome</keyword>
<sequence>MLLPLYSSLKSFTNLFSIRSSIKATTKFTKQYYSSMTSKTEKNYTIIADNESINKPDIDDRNYRIIKLKNNLIALLINDPSTDKSAAALDVNVGSYNDPKNLPGLAHFCEHLLFLGTEKYPLENDYNSYLSKNSGYSNAFTSSLHTNYYFEIKNDSLYGALDRFSQFFINPLFSPSGKDREINAVDSENKKNLQSDTWRLYQLSKSTTSSNHPHNGFSTGNKVTLGDIPIQNNLNVRDELLKFHSNNYSSNIMCLSILSNESLDILTNWTLELFSEIKDKNLPKPLYLKSPFNSNNYIGKIYKIKPIRQMRNLQLSFPFPSTSQFWEYLPERYLSHLIGHESKGSLLYNFKNKGWANGLSAGSSQISAGFSEFNISIELTSDGLKNYKLVIEDVFKYLNMLKVEGPKEWIFDELHKESFNSFKFKQKTAVASTVSRMAGQLQSLSFYSIPIKNPIDDIIEHNTVNKSNIPPNEILSLSISRKFDPKLINDLLVYLNPENFRTFLVSNDLFDNGEIDKSLIQNERWYNTEYTVESFENEIENLKNLKTDPNLTLPEKNDFIATNFELAKSKSTKYPKLIEKDNFSKIWYKSNISLSGPRSSITIKFNLPGSTSTPLNSLYLSLFVEMLDDELSSLSYYASLAGLHYSFDIAREGISLEIIGYSHKQEILLKKLIETVNLFTSNDSTWNEIREKRYEILKEKLFRNLKNFGFSTPYQQVGPIISSLVNENSWLVDDEISCMGAVDFNSLKNYSLNLFKVCFIEVLSIGNFEKSDSINIHNIVKENLPTLNSSITLTRSQFTRGRSLNLPKGKTSHYIRPNDDPENINSCIEVLLQIGLISNHRERILNELVSQIIHEPCFNRLRTIEQLGYVVFSGTRETRTTFGLRFLIQSEYPTFYLLKRIDEFIIKMGNFIKNKMTTVDFDKHVSALINKKEQKMKNLKEEKNFQWNRIASGYYDFDRYEKDVEFLKSFQLKDIVQYYSNKFTDSNGNGKLIVHLQSQKVPKIETKKFLKSIISNFVYSKDEFDDVNYESDKVNEKIDEFFQDDVEDITEKKLNELFQNDIFNDFPYKSEIISQIVEYVNKDWNSYSITDGELIGVVGEWKCSIPLTSTPTAKIEEEHCDDNIVIKNKL</sequence>
<evidence type="ECO:0000259" key="10">
    <source>
        <dbReference type="Pfam" id="PF16187"/>
    </source>
</evidence>
<comment type="caution">
    <text evidence="12">The sequence shown here is derived from an EMBL/GenBank/DDBJ whole genome shotgun (WGS) entry which is preliminary data.</text>
</comment>
<dbReference type="FunFam" id="3.30.830.10:FF:000005">
    <property type="entry name" value="nardilysin isoform X1"/>
    <property type="match status" value="1"/>
</dbReference>
<dbReference type="Pfam" id="PF16187">
    <property type="entry name" value="Peptidase_M16_M"/>
    <property type="match status" value="1"/>
</dbReference>
<dbReference type="Pfam" id="PF05193">
    <property type="entry name" value="Peptidase_M16_C"/>
    <property type="match status" value="1"/>
</dbReference>
<keyword evidence="5" id="KW-0862">Zinc</keyword>
<organism evidence="12 13">
    <name type="scientific">Pichia kluyveri</name>
    <name type="common">Yeast</name>
    <dbReference type="NCBI Taxonomy" id="36015"/>
    <lineage>
        <taxon>Eukaryota</taxon>
        <taxon>Fungi</taxon>
        <taxon>Dikarya</taxon>
        <taxon>Ascomycota</taxon>
        <taxon>Saccharomycotina</taxon>
        <taxon>Pichiomycetes</taxon>
        <taxon>Pichiales</taxon>
        <taxon>Pichiaceae</taxon>
        <taxon>Pichia</taxon>
    </lineage>
</organism>
<evidence type="ECO:0000259" key="11">
    <source>
        <dbReference type="Pfam" id="PF22456"/>
    </source>
</evidence>
<dbReference type="GO" id="GO:0046872">
    <property type="term" value="F:metal ion binding"/>
    <property type="evidence" value="ECO:0007669"/>
    <property type="project" value="UniProtKB-KW"/>
</dbReference>
<dbReference type="GO" id="GO:0005829">
    <property type="term" value="C:cytosol"/>
    <property type="evidence" value="ECO:0007669"/>
    <property type="project" value="TreeGrafter"/>
</dbReference>
<feature type="domain" description="Peptidase M16 N-terminal" evidence="8">
    <location>
        <begin position="75"/>
        <end position="208"/>
    </location>
</feature>
<evidence type="ECO:0000256" key="5">
    <source>
        <dbReference type="ARBA" id="ARBA00022833"/>
    </source>
</evidence>
<dbReference type="Pfam" id="PF22456">
    <property type="entry name" value="PqqF-like_C_4"/>
    <property type="match status" value="1"/>
</dbReference>
<feature type="domain" description="Coenzyme PQQ synthesis protein F-like C-terminal lobe" evidence="11">
    <location>
        <begin position="848"/>
        <end position="947"/>
    </location>
</feature>
<accession>A0AAV5R6M0</accession>
<evidence type="ECO:0000256" key="6">
    <source>
        <dbReference type="ARBA" id="ARBA00023049"/>
    </source>
</evidence>
<dbReference type="Proteomes" id="UP001378960">
    <property type="component" value="Unassembled WGS sequence"/>
</dbReference>
<dbReference type="GO" id="GO:0043171">
    <property type="term" value="P:peptide catabolic process"/>
    <property type="evidence" value="ECO:0007669"/>
    <property type="project" value="TreeGrafter"/>
</dbReference>
<feature type="domain" description="Peptidase M16 middle/third" evidence="10">
    <location>
        <begin position="455"/>
        <end position="736"/>
    </location>
</feature>
<feature type="domain" description="Peptidase M16 C-terminal" evidence="9">
    <location>
        <begin position="237"/>
        <end position="414"/>
    </location>
</feature>
<dbReference type="PROSITE" id="PS00143">
    <property type="entry name" value="INSULINASE"/>
    <property type="match status" value="1"/>
</dbReference>
<evidence type="ECO:0000313" key="12">
    <source>
        <dbReference type="EMBL" id="GMM46853.1"/>
    </source>
</evidence>
<dbReference type="GO" id="GO:0051603">
    <property type="term" value="P:proteolysis involved in protein catabolic process"/>
    <property type="evidence" value="ECO:0007669"/>
    <property type="project" value="TreeGrafter"/>
</dbReference>
<keyword evidence="6" id="KW-0482">Metalloprotease</keyword>
<dbReference type="InterPro" id="IPR001431">
    <property type="entry name" value="Pept_M16_Zn_BS"/>
</dbReference>
<evidence type="ECO:0000259" key="9">
    <source>
        <dbReference type="Pfam" id="PF05193"/>
    </source>
</evidence>
<dbReference type="FunFam" id="3.30.830.10:FF:000004">
    <property type="entry name" value="Putative insulin-degrading enzyme"/>
    <property type="match status" value="1"/>
</dbReference>
<evidence type="ECO:0000256" key="7">
    <source>
        <dbReference type="RuleBase" id="RU004447"/>
    </source>
</evidence>
<dbReference type="InterPro" id="IPR050626">
    <property type="entry name" value="Peptidase_M16"/>
</dbReference>
<dbReference type="InterPro" id="IPR011249">
    <property type="entry name" value="Metalloenz_LuxS/M16"/>
</dbReference>
<dbReference type="Gene3D" id="3.30.830.10">
    <property type="entry name" value="Metalloenzyme, LuxS/M16 peptidase-like"/>
    <property type="match status" value="4"/>
</dbReference>
<dbReference type="PANTHER" id="PTHR43690">
    <property type="entry name" value="NARDILYSIN"/>
    <property type="match status" value="1"/>
</dbReference>
<reference evidence="12 13" key="1">
    <citation type="journal article" date="2023" name="Elife">
        <title>Identification of key yeast species and microbe-microbe interactions impacting larval growth of Drosophila in the wild.</title>
        <authorList>
            <person name="Mure A."/>
            <person name="Sugiura Y."/>
            <person name="Maeda R."/>
            <person name="Honda K."/>
            <person name="Sakurai N."/>
            <person name="Takahashi Y."/>
            <person name="Watada M."/>
            <person name="Katoh T."/>
            <person name="Gotoh A."/>
            <person name="Gotoh Y."/>
            <person name="Taniguchi I."/>
            <person name="Nakamura K."/>
            <person name="Hayashi T."/>
            <person name="Katayama T."/>
            <person name="Uemura T."/>
            <person name="Hattori Y."/>
        </authorList>
    </citation>
    <scope>NUCLEOTIDE SEQUENCE [LARGE SCALE GENOMIC DNA]</scope>
    <source>
        <strain evidence="12 13">PK-24</strain>
    </source>
</reference>